<evidence type="ECO:0000256" key="1">
    <source>
        <dbReference type="SAM" id="Coils"/>
    </source>
</evidence>
<proteinExistence type="predicted"/>
<keyword evidence="3" id="KW-1185">Reference proteome</keyword>
<protein>
    <recommendedName>
        <fullName evidence="4">Transposase</fullName>
    </recommendedName>
</protein>
<keyword evidence="1" id="KW-0175">Coiled coil</keyword>
<reference evidence="2 3" key="1">
    <citation type="submission" date="2022-10" db="EMBL/GenBank/DDBJ databases">
        <title>The complete genomes of actinobacterial strains from the NBC collection.</title>
        <authorList>
            <person name="Joergensen T.S."/>
            <person name="Alvarez Arevalo M."/>
            <person name="Sterndorff E.B."/>
            <person name="Faurdal D."/>
            <person name="Vuksanovic O."/>
            <person name="Mourched A.-S."/>
            <person name="Charusanti P."/>
            <person name="Shaw S."/>
            <person name="Blin K."/>
            <person name="Weber T."/>
        </authorList>
    </citation>
    <scope>NUCLEOTIDE SEQUENCE [LARGE SCALE GENOMIC DNA]</scope>
    <source>
        <strain evidence="2 3">NBC 01752</strain>
    </source>
</reference>
<dbReference type="Proteomes" id="UP001340816">
    <property type="component" value="Chromosome"/>
</dbReference>
<evidence type="ECO:0000313" key="2">
    <source>
        <dbReference type="EMBL" id="WSD21206.1"/>
    </source>
</evidence>
<accession>A0ABZ1HUI7</accession>
<evidence type="ECO:0008006" key="4">
    <source>
        <dbReference type="Google" id="ProtNLM"/>
    </source>
</evidence>
<name>A0ABZ1HUI7_STRPH</name>
<dbReference type="EMBL" id="CP109135">
    <property type="protein sequence ID" value="WSD21206.1"/>
    <property type="molecule type" value="Genomic_DNA"/>
</dbReference>
<organism evidence="2 3">
    <name type="scientific">Streptomyces phaeochromogenes</name>
    <dbReference type="NCBI Taxonomy" id="1923"/>
    <lineage>
        <taxon>Bacteria</taxon>
        <taxon>Bacillati</taxon>
        <taxon>Actinomycetota</taxon>
        <taxon>Actinomycetes</taxon>
        <taxon>Kitasatosporales</taxon>
        <taxon>Streptomycetaceae</taxon>
        <taxon>Streptomyces</taxon>
        <taxon>Streptomyces phaeochromogenes group</taxon>
    </lineage>
</organism>
<evidence type="ECO:0000313" key="3">
    <source>
        <dbReference type="Proteomes" id="UP001340816"/>
    </source>
</evidence>
<feature type="coiled-coil region" evidence="1">
    <location>
        <begin position="52"/>
        <end position="82"/>
    </location>
</feature>
<gene>
    <name evidence="2" type="ORF">OHB35_52685</name>
</gene>
<dbReference type="RefSeq" id="WP_326762744.1">
    <property type="nucleotide sequence ID" value="NZ_CP109135.1"/>
</dbReference>
<sequence>MKRLFAGTPPRTDGKLTKNNLWRESGVSRATMNRAAALLNDWDSRISGSTASQRDQEQAQEIKELRRQLKTKTVEGRHLRDQVDASATVIAVLLAENDALRRQLATRSAVVVPLARTQATRE</sequence>